<keyword evidence="2" id="KW-1185">Reference proteome</keyword>
<dbReference type="HOGENOM" id="CLU_747287_0_0_11"/>
<organism evidence="1 2">
    <name type="scientific">Actinotignum schaalii FB123-CNA-2</name>
    <dbReference type="NCBI Taxonomy" id="883067"/>
    <lineage>
        <taxon>Bacteria</taxon>
        <taxon>Bacillati</taxon>
        <taxon>Actinomycetota</taxon>
        <taxon>Actinomycetes</taxon>
        <taxon>Actinomycetales</taxon>
        <taxon>Actinomycetaceae</taxon>
        <taxon>Actinotignum</taxon>
    </lineage>
</organism>
<reference evidence="1 2" key="1">
    <citation type="submission" date="2013-05" db="EMBL/GenBank/DDBJ databases">
        <title>The Genome Sequence of Actinobaculum schaalii FB123-CNA2.</title>
        <authorList>
            <consortium name="The Broad Institute Genomics Platform"/>
            <person name="Earl A."/>
            <person name="Ward D."/>
            <person name="Feldgarden M."/>
            <person name="Gevers D."/>
            <person name="Saerens B."/>
            <person name="Vaneechoutte M."/>
            <person name="Walker B."/>
            <person name="Young S."/>
            <person name="Zeng Q."/>
            <person name="Gargeya S."/>
            <person name="Fitzgerald M."/>
            <person name="Haas B."/>
            <person name="Abouelleil A."/>
            <person name="Allen A.W."/>
            <person name="Alvarado L."/>
            <person name="Arachchi H.M."/>
            <person name="Berlin A.M."/>
            <person name="Chapman S.B."/>
            <person name="Gainer-Dewar J."/>
            <person name="Goldberg J."/>
            <person name="Griggs A."/>
            <person name="Gujja S."/>
            <person name="Hansen M."/>
            <person name="Howarth C."/>
            <person name="Imamovic A."/>
            <person name="Ireland A."/>
            <person name="Larimer J."/>
            <person name="McCowan C."/>
            <person name="Murphy C."/>
            <person name="Pearson M."/>
            <person name="Poon T.W."/>
            <person name="Priest M."/>
            <person name="Roberts A."/>
            <person name="Saif S."/>
            <person name="Shea T."/>
            <person name="Sisk P."/>
            <person name="Sykes S."/>
            <person name="Wortman J."/>
            <person name="Nusbaum C."/>
            <person name="Birren B."/>
        </authorList>
    </citation>
    <scope>NUCLEOTIDE SEQUENCE [LARGE SCALE GENOMIC DNA]</scope>
    <source>
        <strain evidence="1 2">FB123-CNA-2</strain>
    </source>
</reference>
<dbReference type="EMBL" id="AGWM01000011">
    <property type="protein sequence ID" value="EPD26693.1"/>
    <property type="molecule type" value="Genomic_DNA"/>
</dbReference>
<evidence type="ECO:0000313" key="1">
    <source>
        <dbReference type="EMBL" id="EPD26693.1"/>
    </source>
</evidence>
<comment type="caution">
    <text evidence="1">The sequence shown here is derived from an EMBL/GenBank/DDBJ whole genome shotgun (WGS) entry which is preliminary data.</text>
</comment>
<accession>S2VH19</accession>
<gene>
    <name evidence="1" type="ORF">HMPREF9237_01321</name>
</gene>
<dbReference type="AlphaFoldDB" id="S2VH19"/>
<protein>
    <submittedName>
        <fullName evidence="1">Uncharacterized protein</fullName>
    </submittedName>
</protein>
<proteinExistence type="predicted"/>
<dbReference type="STRING" id="59505.FB03_02970"/>
<evidence type="ECO:0000313" key="2">
    <source>
        <dbReference type="Proteomes" id="UP000014393"/>
    </source>
</evidence>
<dbReference type="PATRIC" id="fig|883067.3.peg.1290"/>
<sequence>MVVCTTPPPRPAASFPAPGTYLRAWGRAWERVVVGAGDCAGAGEPWGTRASEGARAGKGAACRVFFEPLDMDDGSVECVPRVGLFGAKNSQPSWPLAEVGRFQCANLALGEFSIHFAFNADIDRVLAADWAVGAREAARINHVLEQRIPPEWEASFEPQQLRFHEVALPSRRRTHRSRRSRKALGWEISSQIIEILGPADSPALPEDYLAFSYLSFDVGEFFAGHSLGELSSTWSFFGDDAGDYPHSRLVRTALPDAVEPDPSRIYRILTAADWVKLVERYPLRIPLDRTWSPDALGGLDTYTVNWTRARCDYNAVDITIAGAVRTVFSPLPACDGYTMLTGCTPGSRIWLRVPDALREEAERQGRVREW</sequence>
<name>S2VH19_9ACTO</name>
<dbReference type="eggNOG" id="ENOG5031IGE">
    <property type="taxonomic scope" value="Bacteria"/>
</dbReference>
<dbReference type="Proteomes" id="UP000014393">
    <property type="component" value="Unassembled WGS sequence"/>
</dbReference>